<evidence type="ECO:0000313" key="10">
    <source>
        <dbReference type="EMBL" id="WKA08096.1"/>
    </source>
</evidence>
<proteinExistence type="predicted"/>
<evidence type="ECO:0000256" key="7">
    <source>
        <dbReference type="SAM" id="SignalP"/>
    </source>
</evidence>
<accession>A0ABY9DMK3</accession>
<feature type="signal peptide" evidence="7">
    <location>
        <begin position="1"/>
        <end position="19"/>
    </location>
</feature>
<feature type="chain" id="PRO_5045741105" description="non-specific serine/threonine protein kinase" evidence="7">
    <location>
        <begin position="20"/>
        <end position="533"/>
    </location>
</feature>
<gene>
    <name evidence="10" type="ORF">VitviT2T_025846</name>
</gene>
<evidence type="ECO:0000256" key="1">
    <source>
        <dbReference type="ARBA" id="ARBA00004167"/>
    </source>
</evidence>
<feature type="domain" description="Wall-associated receptor kinase C-terminal" evidence="9">
    <location>
        <begin position="152"/>
        <end position="237"/>
    </location>
</feature>
<dbReference type="EC" id="2.7.11.1" evidence="2"/>
<evidence type="ECO:0000256" key="3">
    <source>
        <dbReference type="ARBA" id="ARBA00022729"/>
    </source>
</evidence>
<organism evidence="10 11">
    <name type="scientific">Vitis vinifera</name>
    <name type="common">Grape</name>
    <dbReference type="NCBI Taxonomy" id="29760"/>
    <lineage>
        <taxon>Eukaryota</taxon>
        <taxon>Viridiplantae</taxon>
        <taxon>Streptophyta</taxon>
        <taxon>Embryophyta</taxon>
        <taxon>Tracheophyta</taxon>
        <taxon>Spermatophyta</taxon>
        <taxon>Magnoliopsida</taxon>
        <taxon>eudicotyledons</taxon>
        <taxon>Gunneridae</taxon>
        <taxon>Pentapetalae</taxon>
        <taxon>rosids</taxon>
        <taxon>Vitales</taxon>
        <taxon>Vitaceae</taxon>
        <taxon>Viteae</taxon>
        <taxon>Vitis</taxon>
    </lineage>
</organism>
<reference evidence="10 11" key="1">
    <citation type="journal article" date="2023" name="Hortic Res">
        <title>The complete reference genome for grapevine (Vitis vinifera L.) genetics and breeding.</title>
        <authorList>
            <person name="Shi X."/>
            <person name="Cao S."/>
            <person name="Wang X."/>
            <person name="Huang S."/>
            <person name="Wang Y."/>
            <person name="Liu Z."/>
            <person name="Liu W."/>
            <person name="Leng X."/>
            <person name="Peng Y."/>
            <person name="Wang N."/>
            <person name="Wang Y."/>
            <person name="Ma Z."/>
            <person name="Xu X."/>
            <person name="Zhang F."/>
            <person name="Xue H."/>
            <person name="Zhong H."/>
            <person name="Wang Y."/>
            <person name="Zhang K."/>
            <person name="Velt A."/>
            <person name="Avia K."/>
            <person name="Holtgrawe D."/>
            <person name="Grimplet J."/>
            <person name="Matus J.T."/>
            <person name="Ware D."/>
            <person name="Wu X."/>
            <person name="Wang H."/>
            <person name="Liu C."/>
            <person name="Fang Y."/>
            <person name="Rustenholz C."/>
            <person name="Cheng Z."/>
            <person name="Xiao H."/>
            <person name="Zhou Y."/>
        </authorList>
    </citation>
    <scope>NUCLEOTIDE SEQUENCE [LARGE SCALE GENOMIC DNA]</scope>
    <source>
        <strain evidence="11">cv. Pinot noir / PN40024</strain>
        <tissue evidence="10">Leaf</tissue>
    </source>
</reference>
<feature type="domain" description="Wall-associated receptor kinase galacturonan-binding" evidence="8">
    <location>
        <begin position="242"/>
        <end position="302"/>
    </location>
</feature>
<dbReference type="Proteomes" id="UP001227230">
    <property type="component" value="Chromosome 17"/>
</dbReference>
<dbReference type="PANTHER" id="PTHR33138">
    <property type="entry name" value="OS01G0690200 PROTEIN"/>
    <property type="match status" value="1"/>
</dbReference>
<name>A0ABY9DMK3_VITVI</name>
<dbReference type="Pfam" id="PF13947">
    <property type="entry name" value="GUB_WAK_bind"/>
    <property type="match status" value="2"/>
</dbReference>
<evidence type="ECO:0000256" key="2">
    <source>
        <dbReference type="ARBA" id="ARBA00012513"/>
    </source>
</evidence>
<evidence type="ECO:0000313" key="11">
    <source>
        <dbReference type="Proteomes" id="UP001227230"/>
    </source>
</evidence>
<dbReference type="Pfam" id="PF14380">
    <property type="entry name" value="WAK_assoc"/>
    <property type="match status" value="2"/>
</dbReference>
<keyword evidence="4" id="KW-0325">Glycoprotein</keyword>
<evidence type="ECO:0000256" key="5">
    <source>
        <dbReference type="ARBA" id="ARBA00047899"/>
    </source>
</evidence>
<feature type="domain" description="Wall-associated receptor kinase C-terminal" evidence="9">
    <location>
        <begin position="373"/>
        <end position="430"/>
    </location>
</feature>
<evidence type="ECO:0000259" key="9">
    <source>
        <dbReference type="Pfam" id="PF14380"/>
    </source>
</evidence>
<keyword evidence="11" id="KW-1185">Reference proteome</keyword>
<protein>
    <recommendedName>
        <fullName evidence="2">non-specific serine/threonine protein kinase</fullName>
        <ecNumber evidence="2">2.7.11.1</ecNumber>
    </recommendedName>
</protein>
<evidence type="ECO:0000256" key="6">
    <source>
        <dbReference type="ARBA" id="ARBA00048679"/>
    </source>
</evidence>
<keyword evidence="3 7" id="KW-0732">Signal</keyword>
<feature type="domain" description="Wall-associated receptor kinase galacturonan-binding" evidence="8">
    <location>
        <begin position="28"/>
        <end position="95"/>
    </location>
</feature>
<dbReference type="InterPro" id="IPR032872">
    <property type="entry name" value="WAK_assoc_C"/>
</dbReference>
<comment type="catalytic activity">
    <reaction evidence="5">
        <text>L-threonyl-[protein] + ATP = O-phospho-L-threonyl-[protein] + ADP + H(+)</text>
        <dbReference type="Rhea" id="RHEA:46608"/>
        <dbReference type="Rhea" id="RHEA-COMP:11060"/>
        <dbReference type="Rhea" id="RHEA-COMP:11605"/>
        <dbReference type="ChEBI" id="CHEBI:15378"/>
        <dbReference type="ChEBI" id="CHEBI:30013"/>
        <dbReference type="ChEBI" id="CHEBI:30616"/>
        <dbReference type="ChEBI" id="CHEBI:61977"/>
        <dbReference type="ChEBI" id="CHEBI:456216"/>
        <dbReference type="EC" id="2.7.11.1"/>
    </reaction>
</comment>
<evidence type="ECO:0000256" key="4">
    <source>
        <dbReference type="ARBA" id="ARBA00023180"/>
    </source>
</evidence>
<sequence length="533" mass="59017">MSHPTFFLLVLSIFPTASGTAANLSSPCPTYDCGNGVQIRYPFWRLDNTTSTQFCGYRDFGLTCSDSGEPILSLPSDSYYVKNISYEEYTLTLVDIDILDQSCPRARHNLTINATLPLYYSSLDLNLTFYFNCTSTSSVLQHIQCLASYAMKSYVFIVGEETDNFDWLANCEEKVVATVMEEEISIANLSGEFGGAMKKGFILDWRSVRDCGECEAHDGLCGYNNAQGEGLCFCKDGSISRDNCKVGKIEYPFWVDGDQPDYCGHPAFKLDCMGFKATIEIMNRKYDVININYEAQILTIARVNEFFIKDILCPEQNATMDSTLFKYTSNTQNATLFYNCPPGFEHPATWKFICLKFGALDCAFFVLNTSLATELVSICGAGVVVPVLATAAQGFMNHSLAFVQVLKEGFEVQWTVEEGQCRGCAESGGAATDCTSSNCFEFAKVKYTFNNQNATLLYDCDPEFLPPQTSELLCMKNGKPEYASFVTDTNLANRLASRCEFSVVVPVLATAAQGLADHSLYTNDVLGQGFEVE</sequence>
<evidence type="ECO:0000259" key="8">
    <source>
        <dbReference type="Pfam" id="PF13947"/>
    </source>
</evidence>
<dbReference type="InterPro" id="IPR025287">
    <property type="entry name" value="WAK_GUB"/>
</dbReference>
<dbReference type="EMBL" id="CP126664">
    <property type="protein sequence ID" value="WKA08096.1"/>
    <property type="molecule type" value="Genomic_DNA"/>
</dbReference>
<comment type="catalytic activity">
    <reaction evidence="6">
        <text>L-seryl-[protein] + ATP = O-phospho-L-seryl-[protein] + ADP + H(+)</text>
        <dbReference type="Rhea" id="RHEA:17989"/>
        <dbReference type="Rhea" id="RHEA-COMP:9863"/>
        <dbReference type="Rhea" id="RHEA-COMP:11604"/>
        <dbReference type="ChEBI" id="CHEBI:15378"/>
        <dbReference type="ChEBI" id="CHEBI:29999"/>
        <dbReference type="ChEBI" id="CHEBI:30616"/>
        <dbReference type="ChEBI" id="CHEBI:83421"/>
        <dbReference type="ChEBI" id="CHEBI:456216"/>
        <dbReference type="EC" id="2.7.11.1"/>
    </reaction>
</comment>
<comment type="subcellular location">
    <subcellularLocation>
        <location evidence="1">Membrane</location>
        <topology evidence="1">Single-pass membrane protein</topology>
    </subcellularLocation>
</comment>
<dbReference type="PANTHER" id="PTHR33138:SF1">
    <property type="entry name" value="OS01G0113900 PROTEIN"/>
    <property type="match status" value="1"/>
</dbReference>